<feature type="transmembrane region" description="Helical" evidence="1">
    <location>
        <begin position="234"/>
        <end position="255"/>
    </location>
</feature>
<feature type="domain" description="CAAX prenyl protease 2/Lysostaphin resistance protein A-like" evidence="2">
    <location>
        <begin position="118"/>
        <end position="219"/>
    </location>
</feature>
<gene>
    <name evidence="3" type="ORF">NDI37_14855</name>
</gene>
<keyword evidence="1" id="KW-1133">Transmembrane helix</keyword>
<proteinExistence type="predicted"/>
<feature type="transmembrane region" description="Helical" evidence="1">
    <location>
        <begin position="207"/>
        <end position="228"/>
    </location>
</feature>
<keyword evidence="3" id="KW-0378">Hydrolase</keyword>
<reference evidence="3 4" key="1">
    <citation type="submission" date="2022-04" db="EMBL/GenBank/DDBJ databases">
        <title>Positive selection, recombination, and allopatry shape intraspecific diversity of widespread and dominant cyanobacteria.</title>
        <authorList>
            <person name="Wei J."/>
            <person name="Shu W."/>
            <person name="Hu C."/>
        </authorList>
    </citation>
    <scope>NUCLEOTIDE SEQUENCE [LARGE SCALE GENOMIC DNA]</scope>
    <source>
        <strain evidence="3 4">GB2-A5</strain>
    </source>
</reference>
<evidence type="ECO:0000313" key="4">
    <source>
        <dbReference type="Proteomes" id="UP001442494"/>
    </source>
</evidence>
<organism evidence="3 4">
    <name type="scientific">Funiculus sociatus GB2-A5</name>
    <dbReference type="NCBI Taxonomy" id="2933946"/>
    <lineage>
        <taxon>Bacteria</taxon>
        <taxon>Bacillati</taxon>
        <taxon>Cyanobacteriota</taxon>
        <taxon>Cyanophyceae</taxon>
        <taxon>Coleofasciculales</taxon>
        <taxon>Coleofasciculaceae</taxon>
        <taxon>Funiculus</taxon>
    </lineage>
</organism>
<dbReference type="RefSeq" id="WP_190421808.1">
    <property type="nucleotide sequence ID" value="NZ_JAMPKK010000031.1"/>
</dbReference>
<dbReference type="InterPro" id="IPR042150">
    <property type="entry name" value="MmRce1-like"/>
</dbReference>
<dbReference type="EMBL" id="JAMPKK010000031">
    <property type="protein sequence ID" value="MEP0865748.1"/>
    <property type="molecule type" value="Genomic_DNA"/>
</dbReference>
<dbReference type="InterPro" id="IPR003675">
    <property type="entry name" value="Rce1/LyrA-like_dom"/>
</dbReference>
<name>A0ABV0JQU2_9CYAN</name>
<comment type="caution">
    <text evidence="3">The sequence shown here is derived from an EMBL/GenBank/DDBJ whole genome shotgun (WGS) entry which is preliminary data.</text>
</comment>
<dbReference type="GO" id="GO:0008237">
    <property type="term" value="F:metallopeptidase activity"/>
    <property type="evidence" value="ECO:0007669"/>
    <property type="project" value="UniProtKB-KW"/>
</dbReference>
<feature type="transmembrane region" description="Helical" evidence="1">
    <location>
        <begin position="81"/>
        <end position="103"/>
    </location>
</feature>
<keyword evidence="3" id="KW-0645">Protease</keyword>
<evidence type="ECO:0000256" key="1">
    <source>
        <dbReference type="SAM" id="Phobius"/>
    </source>
</evidence>
<keyword evidence="4" id="KW-1185">Reference proteome</keyword>
<feature type="transmembrane region" description="Helical" evidence="1">
    <location>
        <begin position="151"/>
        <end position="172"/>
    </location>
</feature>
<feature type="transmembrane region" description="Helical" evidence="1">
    <location>
        <begin position="43"/>
        <end position="60"/>
    </location>
</feature>
<keyword evidence="1" id="KW-0812">Transmembrane</keyword>
<accession>A0ABV0JQU2</accession>
<evidence type="ECO:0000313" key="3">
    <source>
        <dbReference type="EMBL" id="MEP0865748.1"/>
    </source>
</evidence>
<dbReference type="PANTHER" id="PTHR35797:SF1">
    <property type="entry name" value="PROTEASE"/>
    <property type="match status" value="1"/>
</dbReference>
<feature type="transmembrane region" description="Helical" evidence="1">
    <location>
        <begin position="178"/>
        <end position="200"/>
    </location>
</feature>
<dbReference type="PANTHER" id="PTHR35797">
    <property type="entry name" value="PROTEASE-RELATED"/>
    <property type="match status" value="1"/>
</dbReference>
<keyword evidence="1" id="KW-0472">Membrane</keyword>
<evidence type="ECO:0000259" key="2">
    <source>
        <dbReference type="Pfam" id="PF02517"/>
    </source>
</evidence>
<dbReference type="Proteomes" id="UP001442494">
    <property type="component" value="Unassembled WGS sequence"/>
</dbReference>
<feature type="transmembrane region" description="Helical" evidence="1">
    <location>
        <begin position="109"/>
        <end position="131"/>
    </location>
</feature>
<feature type="transmembrane region" description="Helical" evidence="1">
    <location>
        <begin position="12"/>
        <end position="37"/>
    </location>
</feature>
<protein>
    <submittedName>
        <fullName evidence="3">CPBP family intramembrane metalloprotease</fullName>
    </submittedName>
</protein>
<dbReference type="Pfam" id="PF02517">
    <property type="entry name" value="Rce1-like"/>
    <property type="match status" value="1"/>
</dbReference>
<sequence>MSFIRKYPLATFFILVYAIAWLVWGSKIAATFGWISFQLPENLAFFGISISAVMISAIADGKAGINKFFSRLMRWRVRGKWYAIAFFIPAGISLAAIGLHSLLGGNHQIATIIPLQGILPLFIEQIIIHLLTEEPGWRGFALSRLQENFTALWASFILGLSWGIWHFPLFLIPGTPQASIPFVGFLLSTIAIAILMTWIYNHTKGSVLLAAFFHAAYNTTLVFFGTLWGDLRVFWFYVAVTWIAAIFVVIIEGAAHLDRKKTLTAT</sequence>
<keyword evidence="3" id="KW-0482">Metalloprotease</keyword>